<evidence type="ECO:0000313" key="4">
    <source>
        <dbReference type="Proteomes" id="UP000239759"/>
    </source>
</evidence>
<reference evidence="2" key="2">
    <citation type="submission" date="2022-09" db="EMBL/GenBank/DDBJ databases">
        <title>Genome analysis and characterization of larvicidal activity of Brevibacillus strains.</title>
        <authorList>
            <person name="Patrusheva E.V."/>
            <person name="Izotova A.O."/>
            <person name="Toshchakov S.V."/>
            <person name="Sineoky S.P."/>
        </authorList>
    </citation>
    <scope>NUCLEOTIDE SEQUENCE</scope>
    <source>
        <strain evidence="2">VKPM_B-13247</strain>
    </source>
</reference>
<evidence type="ECO:0000313" key="2">
    <source>
        <dbReference type="EMBL" id="MCZ0806586.1"/>
    </source>
</evidence>
<dbReference type="PROSITE" id="PS51186">
    <property type="entry name" value="GNAT"/>
    <property type="match status" value="1"/>
</dbReference>
<dbReference type="PANTHER" id="PTHR43617:SF2">
    <property type="entry name" value="UPF0039 PROTEIN SLL0451"/>
    <property type="match status" value="1"/>
</dbReference>
<comment type="caution">
    <text evidence="3">The sequence shown here is derived from an EMBL/GenBank/DDBJ whole genome shotgun (WGS) entry which is preliminary data.</text>
</comment>
<dbReference type="Gene3D" id="3.40.630.30">
    <property type="match status" value="1"/>
</dbReference>
<sequence>MNLILKEITSENWEECIELQPHEDQKAFVASNLYSLAQSKFLPNFETLAVYKDQKMVGFVMFGKDPDDSQYWIYRLMIDASHQGKGYGTKTMKQVIERIKAKPDTTDIMVAYHPENQAAAYLYKKLGFTIIGKAPWGEIMTRLSKN</sequence>
<protein>
    <submittedName>
        <fullName evidence="2">GNAT family N-acetyltransferase</fullName>
    </submittedName>
    <submittedName>
        <fullName evidence="3">Spermidine acetyltransferase</fullName>
    </submittedName>
</protein>
<evidence type="ECO:0000259" key="1">
    <source>
        <dbReference type="PROSITE" id="PS51186"/>
    </source>
</evidence>
<dbReference type="CDD" id="cd04301">
    <property type="entry name" value="NAT_SF"/>
    <property type="match status" value="1"/>
</dbReference>
<dbReference type="InterPro" id="IPR000182">
    <property type="entry name" value="GNAT_dom"/>
</dbReference>
<dbReference type="SUPFAM" id="SSF55729">
    <property type="entry name" value="Acyl-CoA N-acyltransferases (Nat)"/>
    <property type="match status" value="1"/>
</dbReference>
<evidence type="ECO:0000313" key="3">
    <source>
        <dbReference type="EMBL" id="PPA93678.1"/>
    </source>
</evidence>
<dbReference type="Proteomes" id="UP001077662">
    <property type="component" value="Unassembled WGS sequence"/>
</dbReference>
<dbReference type="RefSeq" id="WP_104032645.1">
    <property type="nucleotide sequence ID" value="NZ_JANSGW010000007.1"/>
</dbReference>
<reference evidence="3 4" key="1">
    <citation type="submission" date="2018-02" db="EMBL/GenBank/DDBJ databases">
        <title>Comparative analysis of genomes of three Brevibacillus laterosporus strains producers of potent antimicrobials isolated from silage.</title>
        <authorList>
            <person name="Kojic M."/>
            <person name="Miljkovic M."/>
            <person name="Studholme D."/>
            <person name="Filipic B."/>
        </authorList>
    </citation>
    <scope>NUCLEOTIDE SEQUENCE [LARGE SCALE GENOMIC DNA]</scope>
    <source>
        <strain evidence="3 4">BGSP11</strain>
    </source>
</reference>
<dbReference type="EMBL" id="JAPTNE010000007">
    <property type="protein sequence ID" value="MCZ0806586.1"/>
    <property type="molecule type" value="Genomic_DNA"/>
</dbReference>
<name>A0AAP8QBL8_BRELA</name>
<gene>
    <name evidence="3" type="ORF">C4A77_16910</name>
    <name evidence="2" type="ORF">O0554_06580</name>
</gene>
<dbReference type="PANTHER" id="PTHR43617">
    <property type="entry name" value="L-AMINO ACID N-ACETYLTRANSFERASE"/>
    <property type="match status" value="1"/>
</dbReference>
<proteinExistence type="predicted"/>
<dbReference type="InterPro" id="IPR016181">
    <property type="entry name" value="Acyl_CoA_acyltransferase"/>
</dbReference>
<dbReference type="GO" id="GO:0016747">
    <property type="term" value="F:acyltransferase activity, transferring groups other than amino-acyl groups"/>
    <property type="evidence" value="ECO:0007669"/>
    <property type="project" value="InterPro"/>
</dbReference>
<dbReference type="Proteomes" id="UP000239759">
    <property type="component" value="Unassembled WGS sequence"/>
</dbReference>
<organism evidence="3 4">
    <name type="scientific">Brevibacillus laterosporus</name>
    <name type="common">Bacillus laterosporus</name>
    <dbReference type="NCBI Taxonomy" id="1465"/>
    <lineage>
        <taxon>Bacteria</taxon>
        <taxon>Bacillati</taxon>
        <taxon>Bacillota</taxon>
        <taxon>Bacilli</taxon>
        <taxon>Bacillales</taxon>
        <taxon>Paenibacillaceae</taxon>
        <taxon>Brevibacillus</taxon>
    </lineage>
</organism>
<dbReference type="Pfam" id="PF00583">
    <property type="entry name" value="Acetyltransf_1"/>
    <property type="match status" value="1"/>
</dbReference>
<accession>A0AAP8QBL8</accession>
<feature type="domain" description="N-acetyltransferase" evidence="1">
    <location>
        <begin position="3"/>
        <end position="146"/>
    </location>
</feature>
<dbReference type="AlphaFoldDB" id="A0AAP8QBL8"/>
<dbReference type="InterPro" id="IPR050276">
    <property type="entry name" value="MshD_Acetyltransferase"/>
</dbReference>
<dbReference type="EMBL" id="PRKQ01000022">
    <property type="protein sequence ID" value="PPA93678.1"/>
    <property type="molecule type" value="Genomic_DNA"/>
</dbReference>